<evidence type="ECO:0000313" key="4">
    <source>
        <dbReference type="Proteomes" id="UP001212997"/>
    </source>
</evidence>
<proteinExistence type="predicted"/>
<dbReference type="AlphaFoldDB" id="A0AAD5YI15"/>
<name>A0AAD5YI15_9APHY</name>
<feature type="compositionally biased region" description="Basic and acidic residues" evidence="1">
    <location>
        <begin position="693"/>
        <end position="713"/>
    </location>
</feature>
<dbReference type="PROSITE" id="PS50011">
    <property type="entry name" value="PROTEIN_KINASE_DOM"/>
    <property type="match status" value="2"/>
</dbReference>
<dbReference type="EMBL" id="JANAWD010000237">
    <property type="protein sequence ID" value="KAJ3483216.1"/>
    <property type="molecule type" value="Genomic_DNA"/>
</dbReference>
<feature type="compositionally biased region" description="Polar residues" evidence="1">
    <location>
        <begin position="714"/>
        <end position="725"/>
    </location>
</feature>
<dbReference type="InterPro" id="IPR011009">
    <property type="entry name" value="Kinase-like_dom_sf"/>
</dbReference>
<dbReference type="SUPFAM" id="SSF56112">
    <property type="entry name" value="Protein kinase-like (PK-like)"/>
    <property type="match status" value="2"/>
</dbReference>
<protein>
    <recommendedName>
        <fullName evidence="2">Protein kinase domain-containing protein</fullName>
    </recommendedName>
</protein>
<feature type="region of interest" description="Disordered" evidence="1">
    <location>
        <begin position="684"/>
        <end position="725"/>
    </location>
</feature>
<dbReference type="Gene3D" id="1.10.510.10">
    <property type="entry name" value="Transferase(Phosphotransferase) domain 1"/>
    <property type="match status" value="2"/>
</dbReference>
<evidence type="ECO:0000259" key="2">
    <source>
        <dbReference type="PROSITE" id="PS50011"/>
    </source>
</evidence>
<evidence type="ECO:0000256" key="1">
    <source>
        <dbReference type="SAM" id="MobiDB-lite"/>
    </source>
</evidence>
<dbReference type="PRINTS" id="PR00109">
    <property type="entry name" value="TYRKINASE"/>
</dbReference>
<reference evidence="3" key="1">
    <citation type="submission" date="2022-07" db="EMBL/GenBank/DDBJ databases">
        <title>Genome Sequence of Physisporinus lineatus.</title>
        <authorList>
            <person name="Buettner E."/>
        </authorList>
    </citation>
    <scope>NUCLEOTIDE SEQUENCE</scope>
    <source>
        <strain evidence="3">VT162</strain>
    </source>
</reference>
<sequence>MASFFSRDREIARREEIALAPIVIDWLTKAATTREFNQHGTLWMALSSRFDRNDDDDARLCTLPKEEIERVLDVMLEVYCLASPSFADDQQVFPEGVQSCKRKVLHGLALWSTLPPNENIQSLVGIVVDDTLNTSKFDLSLITHWMEEGNVLHHLRLLADRRGTDALKRDQDLLQGLSIQIITAIAHLHSWGIVHGDLRLINVLMGSDGTIRLSGFESLGFESSGSSLATWKSYFYDRRWQAPELFEDDNLEVPEARPNFSTDVYAFGITCVEVFSIGGLSWGNANDLQVAIRKLRGRRPARPTAMPDAIWEVVERCWDQNPERRPGAQEVVDMLMEACESPTQALPQILAEYTLNSESSNRSSVPEDVLNGLLQWDKTRDYSVVAGLQADDIQCVMDIVYEILVGVSSGHYRVENATSTSLRYLMVKLSQTSNLFPKALLLSDVQCNDRDPWSSDGFGDVFRGLKDGKIVALKCRFYREAITWASLKHENVLPFYGMTNTVFSSGKPCMVVPWMTNGTAREYAKDVKARGIQVVSTLNTLLHQIANGLHYLHLAGVIYVNLRAVNVLIDGHKNACLSDFGLSAINMGDSGVRPSLDGNSRWFAPEILDPTFFGEEATGKGTKESDVYSFGCVCIEIHSGDQPFGKLTDLQALHKSLRGDAPSCPHGEGESMPDSLWNLVSQTLEMSPGRRPSSKDLLRARIDQMRHTQDPESHPQQQEGPQWTR</sequence>
<feature type="domain" description="Protein kinase" evidence="2">
    <location>
        <begin position="1"/>
        <end position="336"/>
    </location>
</feature>
<keyword evidence="4" id="KW-1185">Reference proteome</keyword>
<feature type="domain" description="Protein kinase" evidence="2">
    <location>
        <begin position="397"/>
        <end position="717"/>
    </location>
</feature>
<dbReference type="InterPro" id="IPR001245">
    <property type="entry name" value="Ser-Thr/Tyr_kinase_cat_dom"/>
</dbReference>
<gene>
    <name evidence="3" type="ORF">NLI96_g6465</name>
</gene>
<dbReference type="PROSITE" id="PS00109">
    <property type="entry name" value="PROTEIN_KINASE_TYR"/>
    <property type="match status" value="1"/>
</dbReference>
<dbReference type="InterPro" id="IPR000719">
    <property type="entry name" value="Prot_kinase_dom"/>
</dbReference>
<dbReference type="PANTHER" id="PTHR44329">
    <property type="entry name" value="SERINE/THREONINE-PROTEIN KINASE TNNI3K-RELATED"/>
    <property type="match status" value="1"/>
</dbReference>
<dbReference type="InterPro" id="IPR008266">
    <property type="entry name" value="Tyr_kinase_AS"/>
</dbReference>
<comment type="caution">
    <text evidence="3">The sequence shown here is derived from an EMBL/GenBank/DDBJ whole genome shotgun (WGS) entry which is preliminary data.</text>
</comment>
<dbReference type="Proteomes" id="UP001212997">
    <property type="component" value="Unassembled WGS sequence"/>
</dbReference>
<accession>A0AAD5YI15</accession>
<dbReference type="InterPro" id="IPR051681">
    <property type="entry name" value="Ser/Thr_Kinases-Pseudokinases"/>
</dbReference>
<dbReference type="GO" id="GO:0004674">
    <property type="term" value="F:protein serine/threonine kinase activity"/>
    <property type="evidence" value="ECO:0007669"/>
    <property type="project" value="TreeGrafter"/>
</dbReference>
<organism evidence="3 4">
    <name type="scientific">Meripilus lineatus</name>
    <dbReference type="NCBI Taxonomy" id="2056292"/>
    <lineage>
        <taxon>Eukaryota</taxon>
        <taxon>Fungi</taxon>
        <taxon>Dikarya</taxon>
        <taxon>Basidiomycota</taxon>
        <taxon>Agaricomycotina</taxon>
        <taxon>Agaricomycetes</taxon>
        <taxon>Polyporales</taxon>
        <taxon>Meripilaceae</taxon>
        <taxon>Meripilus</taxon>
    </lineage>
</organism>
<dbReference type="GO" id="GO:0005524">
    <property type="term" value="F:ATP binding"/>
    <property type="evidence" value="ECO:0007669"/>
    <property type="project" value="InterPro"/>
</dbReference>
<dbReference type="Pfam" id="PF07714">
    <property type="entry name" value="PK_Tyr_Ser-Thr"/>
    <property type="match status" value="2"/>
</dbReference>
<evidence type="ECO:0000313" key="3">
    <source>
        <dbReference type="EMBL" id="KAJ3483216.1"/>
    </source>
</evidence>